<evidence type="ECO:0000256" key="1">
    <source>
        <dbReference type="SAM" id="MobiDB-lite"/>
    </source>
</evidence>
<dbReference type="EMBL" id="LSSK01001474">
    <property type="protein sequence ID" value="OMH79638.1"/>
    <property type="molecule type" value="Genomic_DNA"/>
</dbReference>
<feature type="region of interest" description="Disordered" evidence="1">
    <location>
        <begin position="141"/>
        <end position="162"/>
    </location>
</feature>
<evidence type="ECO:0000313" key="2">
    <source>
        <dbReference type="EMBL" id="OMH79638.1"/>
    </source>
</evidence>
<proteinExistence type="predicted"/>
<organism evidence="2 4">
    <name type="scientific">Zancudomyces culisetae</name>
    <name type="common">Gut fungus</name>
    <name type="synonym">Smittium culisetae</name>
    <dbReference type="NCBI Taxonomy" id="1213189"/>
    <lineage>
        <taxon>Eukaryota</taxon>
        <taxon>Fungi</taxon>
        <taxon>Fungi incertae sedis</taxon>
        <taxon>Zoopagomycota</taxon>
        <taxon>Kickxellomycotina</taxon>
        <taxon>Harpellomycetes</taxon>
        <taxon>Harpellales</taxon>
        <taxon>Legeriomycetaceae</taxon>
        <taxon>Zancudomyces</taxon>
    </lineage>
</organism>
<dbReference type="EMBL" id="LSSK01001214">
    <property type="protein sequence ID" value="OMH80358.1"/>
    <property type="molecule type" value="Genomic_DNA"/>
</dbReference>
<dbReference type="Proteomes" id="UP000188320">
    <property type="component" value="Unassembled WGS sequence"/>
</dbReference>
<evidence type="ECO:0000313" key="3">
    <source>
        <dbReference type="EMBL" id="OMH80358.1"/>
    </source>
</evidence>
<reference evidence="2" key="1">
    <citation type="submission" date="2017-01" db="EMBL/GenBank/DDBJ databases">
        <authorList>
            <person name="Mah S.A."/>
            <person name="Swanson W.J."/>
            <person name="Moy G.W."/>
            <person name="Vacquier V.D."/>
        </authorList>
    </citation>
    <scope>NUCLEOTIDE SEQUENCE [LARGE SCALE GENOMIC DNA]</scope>
    <source>
        <strain evidence="2">COL-18-3</strain>
    </source>
</reference>
<name>A0A1R1PFE7_ZANCU</name>
<accession>A0A1R1PFE7</accession>
<reference evidence="4" key="2">
    <citation type="submission" date="2017-01" db="EMBL/GenBank/DDBJ databases">
        <authorList>
            <person name="Wang Y."/>
            <person name="White M."/>
            <person name="Kvist S."/>
            <person name="Moncalvo J.-M."/>
        </authorList>
    </citation>
    <scope>NUCLEOTIDE SEQUENCE [LARGE SCALE GENOMIC DNA]</scope>
    <source>
        <strain evidence="4">COL-18-3</strain>
    </source>
</reference>
<protein>
    <submittedName>
        <fullName evidence="2">Uncharacterized protein</fullName>
    </submittedName>
</protein>
<dbReference type="AlphaFoldDB" id="A0A1R1PFE7"/>
<sequence>MLCASSVSATNFDVIIATITGSVYVRDSVSSNKITATDIVPRVTPVNAAPAPTNAYTPGVTQYPDESPHCGNTDHPSSFAAYSTNVPINRPNSAPIDIDGNTSPDGTLIPNVTIARIPRTINANIRFSTTRFIGWSAPTQNTDCATSPVPSSSHWLKSSPTI</sequence>
<keyword evidence="4" id="KW-1185">Reference proteome</keyword>
<gene>
    <name evidence="3" type="ORF">AX774_g6204</name>
    <name evidence="2" type="ORF">AX774_g6941</name>
</gene>
<evidence type="ECO:0000313" key="4">
    <source>
        <dbReference type="Proteomes" id="UP000188320"/>
    </source>
</evidence>
<comment type="caution">
    <text evidence="2">The sequence shown here is derived from an EMBL/GenBank/DDBJ whole genome shotgun (WGS) entry which is preliminary data.</text>
</comment>